<evidence type="ECO:0000313" key="3">
    <source>
        <dbReference type="Proteomes" id="UP000016932"/>
    </source>
</evidence>
<dbReference type="HOGENOM" id="CLU_597340_0_0_1"/>
<protein>
    <submittedName>
        <fullName evidence="2">Uncharacterized protein</fullName>
    </submittedName>
</protein>
<dbReference type="AlphaFoldDB" id="M3A6P5"/>
<dbReference type="EMBL" id="KB446561">
    <property type="protein sequence ID" value="EME80271.1"/>
    <property type="molecule type" value="Genomic_DNA"/>
</dbReference>
<feature type="compositionally biased region" description="Basic and acidic residues" evidence="1">
    <location>
        <begin position="215"/>
        <end position="228"/>
    </location>
</feature>
<dbReference type="GeneID" id="19333707"/>
<dbReference type="STRING" id="383855.M3A6P5"/>
<keyword evidence="3" id="KW-1185">Reference proteome</keyword>
<dbReference type="Proteomes" id="UP000016932">
    <property type="component" value="Unassembled WGS sequence"/>
</dbReference>
<gene>
    <name evidence="2" type="ORF">MYCFIDRAFT_177236</name>
</gene>
<sequence length="458" mass="50539">MSVLVHFIKGLKFSGAGGESEEDLISNPRLSRRMDQIRAKTIFSLYTSLQLYRLKHLEASHHPIVKFCKVSGRCATTLLFVALGQPTKLLLAYCTVVAPTPRVRILRTVLPAQCGSASSSFLFAQPHLLVPLPSFGYQTRQFQMPSSCQRGSYAKFICLNCRRRTIKCRLPENVGAGIGEQNDSRHIVLPKMYHTILGRPSKRPRMSMHTNRNAGKHEAPWDSGRDPDNISDDGSGAVGEYLLSSHIRRPLSSGSCGRAMTSGQGHRNSVADNLLDRQLIDRLDQLLVWHRLHFPEIPRLPSLHDKLLASNEIGPENLSEILLLTLLCALALDVRGPHMSSRTDDLELVLANFLAAADGLKIQGVPYLPPARQVVCGILAICKDIMEGNAARMPMGQHCSGLENGVHWAKQLLLWKCSWPAPLTDLTTSSQKTSASTGTCGCNGTKSGRSYNHRWSAR</sequence>
<organism evidence="2 3">
    <name type="scientific">Pseudocercospora fijiensis (strain CIRAD86)</name>
    <name type="common">Black leaf streak disease fungus</name>
    <name type="synonym">Mycosphaerella fijiensis</name>
    <dbReference type="NCBI Taxonomy" id="383855"/>
    <lineage>
        <taxon>Eukaryota</taxon>
        <taxon>Fungi</taxon>
        <taxon>Dikarya</taxon>
        <taxon>Ascomycota</taxon>
        <taxon>Pezizomycotina</taxon>
        <taxon>Dothideomycetes</taxon>
        <taxon>Dothideomycetidae</taxon>
        <taxon>Mycosphaerellales</taxon>
        <taxon>Mycosphaerellaceae</taxon>
        <taxon>Pseudocercospora</taxon>
    </lineage>
</organism>
<accession>M3A6P5</accession>
<dbReference type="RefSeq" id="XP_007929268.1">
    <property type="nucleotide sequence ID" value="XM_007931077.1"/>
</dbReference>
<proteinExistence type="predicted"/>
<name>M3A6P5_PSEFD</name>
<feature type="region of interest" description="Disordered" evidence="1">
    <location>
        <begin position="199"/>
        <end position="232"/>
    </location>
</feature>
<dbReference type="KEGG" id="pfj:MYCFIDRAFT_177236"/>
<dbReference type="OrthoDB" id="2129491at2759"/>
<evidence type="ECO:0000256" key="1">
    <source>
        <dbReference type="SAM" id="MobiDB-lite"/>
    </source>
</evidence>
<reference evidence="2 3" key="1">
    <citation type="journal article" date="2012" name="PLoS Pathog.">
        <title>Diverse lifestyles and strategies of plant pathogenesis encoded in the genomes of eighteen Dothideomycetes fungi.</title>
        <authorList>
            <person name="Ohm R.A."/>
            <person name="Feau N."/>
            <person name="Henrissat B."/>
            <person name="Schoch C.L."/>
            <person name="Horwitz B.A."/>
            <person name="Barry K.W."/>
            <person name="Condon B.J."/>
            <person name="Copeland A.C."/>
            <person name="Dhillon B."/>
            <person name="Glaser F."/>
            <person name="Hesse C.N."/>
            <person name="Kosti I."/>
            <person name="LaButti K."/>
            <person name="Lindquist E.A."/>
            <person name="Lucas S."/>
            <person name="Salamov A.A."/>
            <person name="Bradshaw R.E."/>
            <person name="Ciuffetti L."/>
            <person name="Hamelin R.C."/>
            <person name="Kema G.H.J."/>
            <person name="Lawrence C."/>
            <person name="Scott J.A."/>
            <person name="Spatafora J.W."/>
            <person name="Turgeon B.G."/>
            <person name="de Wit P.J.G.M."/>
            <person name="Zhong S."/>
            <person name="Goodwin S.B."/>
            <person name="Grigoriev I.V."/>
        </authorList>
    </citation>
    <scope>NUCLEOTIDE SEQUENCE [LARGE SCALE GENOMIC DNA]</scope>
    <source>
        <strain evidence="2 3">CIRAD86</strain>
    </source>
</reference>
<dbReference type="VEuPathDB" id="FungiDB:MYCFIDRAFT_177236"/>
<evidence type="ECO:0000313" key="2">
    <source>
        <dbReference type="EMBL" id="EME80271.1"/>
    </source>
</evidence>